<dbReference type="Proteomes" id="UP001633002">
    <property type="component" value="Unassembled WGS sequence"/>
</dbReference>
<organism evidence="2 3">
    <name type="scientific">Riccia sorocarpa</name>
    <dbReference type="NCBI Taxonomy" id="122646"/>
    <lineage>
        <taxon>Eukaryota</taxon>
        <taxon>Viridiplantae</taxon>
        <taxon>Streptophyta</taxon>
        <taxon>Embryophyta</taxon>
        <taxon>Marchantiophyta</taxon>
        <taxon>Marchantiopsida</taxon>
        <taxon>Marchantiidae</taxon>
        <taxon>Marchantiales</taxon>
        <taxon>Ricciaceae</taxon>
        <taxon>Riccia</taxon>
    </lineage>
</organism>
<name>A0ABD3HMW9_9MARC</name>
<gene>
    <name evidence="2" type="ORF">R1sor_005887</name>
</gene>
<sequence>MTISSETRQEEENKRLKKQLSLPKLRQPDSLGDYGSDFTSDYKGHKSIFSRAVAQIQLEWGVDQEEDVFIGLEKAAELLVHIGDAPCHF</sequence>
<dbReference type="AlphaFoldDB" id="A0ABD3HMW9"/>
<protein>
    <submittedName>
        <fullName evidence="2">Uncharacterized protein</fullName>
    </submittedName>
</protein>
<accession>A0ABD3HMW9</accession>
<reference evidence="2 3" key="1">
    <citation type="submission" date="2024-09" db="EMBL/GenBank/DDBJ databases">
        <title>Chromosome-scale assembly of Riccia sorocarpa.</title>
        <authorList>
            <person name="Paukszto L."/>
        </authorList>
    </citation>
    <scope>NUCLEOTIDE SEQUENCE [LARGE SCALE GENOMIC DNA]</scope>
    <source>
        <strain evidence="2">LP-2024</strain>
        <tissue evidence="2">Aerial parts of the thallus</tissue>
    </source>
</reference>
<proteinExistence type="predicted"/>
<feature type="region of interest" description="Disordered" evidence="1">
    <location>
        <begin position="1"/>
        <end position="36"/>
    </location>
</feature>
<dbReference type="EMBL" id="JBJQOH010000003">
    <property type="protein sequence ID" value="KAL3692236.1"/>
    <property type="molecule type" value="Genomic_DNA"/>
</dbReference>
<comment type="caution">
    <text evidence="2">The sequence shown here is derived from an EMBL/GenBank/DDBJ whole genome shotgun (WGS) entry which is preliminary data.</text>
</comment>
<evidence type="ECO:0000313" key="3">
    <source>
        <dbReference type="Proteomes" id="UP001633002"/>
    </source>
</evidence>
<evidence type="ECO:0000313" key="2">
    <source>
        <dbReference type="EMBL" id="KAL3692236.1"/>
    </source>
</evidence>
<keyword evidence="3" id="KW-1185">Reference proteome</keyword>
<evidence type="ECO:0000256" key="1">
    <source>
        <dbReference type="SAM" id="MobiDB-lite"/>
    </source>
</evidence>